<protein>
    <submittedName>
        <fullName evidence="1">Uncharacterized protein</fullName>
    </submittedName>
</protein>
<reference evidence="2" key="1">
    <citation type="journal article" date="2020" name="Microbiol. Resour. Announc.">
        <title>Complete Genome Sequence of Geobacillus sp. Strain E55-1, Isolated from Mine Geyser in Japan.</title>
        <authorList>
            <person name="Miyazaki K."/>
            <person name="Hase E."/>
            <person name="Tokito N."/>
        </authorList>
    </citation>
    <scope>NUCLEOTIDE SEQUENCE [LARGE SCALE GENOMIC DNA]</scope>
    <source>
        <strain evidence="2">E55-1</strain>
    </source>
</reference>
<evidence type="ECO:0000313" key="2">
    <source>
        <dbReference type="Proteomes" id="UP000501421"/>
    </source>
</evidence>
<accession>A0A679FND4</accession>
<name>A0A679FND4_9BACL</name>
<dbReference type="Proteomes" id="UP000501421">
    <property type="component" value="Chromosome"/>
</dbReference>
<gene>
    <name evidence="1" type="ORF">GsuE55_01690</name>
</gene>
<proteinExistence type="predicted"/>
<dbReference type="AlphaFoldDB" id="A0A679FND4"/>
<sequence>MFVPFNPFDGYVVTTNFGVALASNVRLLSPPVKLYVDSYVPLAAKAVNTEENKTTAKKLKANIFLNISKRPFTENL</sequence>
<keyword evidence="2" id="KW-1185">Reference proteome</keyword>
<organism evidence="1 2">
    <name type="scientific">Geobacillus subterraneus</name>
    <dbReference type="NCBI Taxonomy" id="129338"/>
    <lineage>
        <taxon>Bacteria</taxon>
        <taxon>Bacillati</taxon>
        <taxon>Bacillota</taxon>
        <taxon>Bacilli</taxon>
        <taxon>Bacillales</taxon>
        <taxon>Anoxybacillaceae</taxon>
        <taxon>Geobacillus</taxon>
    </lineage>
</organism>
<evidence type="ECO:0000313" key="1">
    <source>
        <dbReference type="EMBL" id="BBW95336.1"/>
    </source>
</evidence>
<dbReference type="EMBL" id="AP022557">
    <property type="protein sequence ID" value="BBW95336.1"/>
    <property type="molecule type" value="Genomic_DNA"/>
</dbReference>